<feature type="transmembrane region" description="Helical" evidence="8">
    <location>
        <begin position="39"/>
        <end position="58"/>
    </location>
</feature>
<proteinExistence type="inferred from homology"/>
<comment type="caution">
    <text evidence="9">The sequence shown here is derived from an EMBL/GenBank/DDBJ whole genome shotgun (WGS) entry which is preliminary data.</text>
</comment>
<reference evidence="9 10" key="1">
    <citation type="submission" date="2024-06" db="EMBL/GenBank/DDBJ databases">
        <title>Sorghum-associated microbial communities from plants grown in Nebraska, USA.</title>
        <authorList>
            <person name="Schachtman D."/>
        </authorList>
    </citation>
    <scope>NUCLEOTIDE SEQUENCE [LARGE SCALE GENOMIC DNA]</scope>
    <source>
        <strain evidence="9 10">2857</strain>
    </source>
</reference>
<feature type="transmembrane region" description="Helical" evidence="8">
    <location>
        <begin position="179"/>
        <end position="198"/>
    </location>
</feature>
<evidence type="ECO:0000256" key="6">
    <source>
        <dbReference type="ARBA" id="ARBA00022989"/>
    </source>
</evidence>
<keyword evidence="4" id="KW-1003">Cell membrane</keyword>
<keyword evidence="10" id="KW-1185">Reference proteome</keyword>
<comment type="similarity">
    <text evidence="2">Belongs to the autoinducer-2 exporter (AI-2E) (TC 2.A.86) family.</text>
</comment>
<evidence type="ECO:0000256" key="5">
    <source>
        <dbReference type="ARBA" id="ARBA00022692"/>
    </source>
</evidence>
<keyword evidence="7 8" id="KW-0472">Membrane</keyword>
<evidence type="ECO:0000256" key="7">
    <source>
        <dbReference type="ARBA" id="ARBA00023136"/>
    </source>
</evidence>
<evidence type="ECO:0000256" key="2">
    <source>
        <dbReference type="ARBA" id="ARBA00009773"/>
    </source>
</evidence>
<evidence type="ECO:0000256" key="8">
    <source>
        <dbReference type="SAM" id="Phobius"/>
    </source>
</evidence>
<dbReference type="PANTHER" id="PTHR21716">
    <property type="entry name" value="TRANSMEMBRANE PROTEIN"/>
    <property type="match status" value="1"/>
</dbReference>
<sequence length="389" mass="41350">MLFRSRRAPESLAPAAVPISSGDVVADTLPAGMKIAGAWSWRILAIVGVLVVFGLLIIQLRDIVIPLMIAVLVAALLVPIVQFLVRHHWPKALAVAVALLGAIVVISGLIYLIVWQIRQGYGDIQDRSIIAYEEFQDWLNVTFGINSSEFNGYLEDAWTAIQADSSTLWSGALTVGTTAGHFLVGVLLVLFATLFILIDGKGIWNWVVRLFPRKARAAVDGSGHAGWITLTTFVKVQIFVAFVDAVGIGLGAFILGLPFGGFPLVIPITIAVFLGSFIPVVGAVVTGSIAIFVALVYLGPWQALIMLGIVLLVQQVEGHILQPLVMGAAVKVHPLAVVFAVAAGSGVAGIIGALFAVPLVATLNVMVTYIASGRWRTTTRPGLKEAIKQ</sequence>
<evidence type="ECO:0000313" key="10">
    <source>
        <dbReference type="Proteomes" id="UP001549257"/>
    </source>
</evidence>
<feature type="transmembrane region" description="Helical" evidence="8">
    <location>
        <begin position="236"/>
        <end position="257"/>
    </location>
</feature>
<dbReference type="Proteomes" id="UP001549257">
    <property type="component" value="Unassembled WGS sequence"/>
</dbReference>
<evidence type="ECO:0000256" key="3">
    <source>
        <dbReference type="ARBA" id="ARBA00022448"/>
    </source>
</evidence>
<dbReference type="Pfam" id="PF01594">
    <property type="entry name" value="AI-2E_transport"/>
    <property type="match status" value="1"/>
</dbReference>
<keyword evidence="5 8" id="KW-0812">Transmembrane</keyword>
<name>A0ABV2QP25_9MICO</name>
<keyword evidence="3" id="KW-0813">Transport</keyword>
<dbReference type="RefSeq" id="WP_354024480.1">
    <property type="nucleotide sequence ID" value="NZ_JBEPSJ010000002.1"/>
</dbReference>
<protein>
    <submittedName>
        <fullName evidence="9">PurR-regulated permease PerM</fullName>
    </submittedName>
</protein>
<organism evidence="9 10">
    <name type="scientific">Conyzicola nivalis</name>
    <dbReference type="NCBI Taxonomy" id="1477021"/>
    <lineage>
        <taxon>Bacteria</taxon>
        <taxon>Bacillati</taxon>
        <taxon>Actinomycetota</taxon>
        <taxon>Actinomycetes</taxon>
        <taxon>Micrococcales</taxon>
        <taxon>Microbacteriaceae</taxon>
        <taxon>Conyzicola</taxon>
    </lineage>
</organism>
<dbReference type="PANTHER" id="PTHR21716:SF53">
    <property type="entry name" value="PERMEASE PERM-RELATED"/>
    <property type="match status" value="1"/>
</dbReference>
<feature type="transmembrane region" description="Helical" evidence="8">
    <location>
        <begin position="91"/>
        <end position="114"/>
    </location>
</feature>
<dbReference type="InterPro" id="IPR002549">
    <property type="entry name" value="AI-2E-like"/>
</dbReference>
<evidence type="ECO:0000256" key="1">
    <source>
        <dbReference type="ARBA" id="ARBA00004651"/>
    </source>
</evidence>
<feature type="transmembrane region" description="Helical" evidence="8">
    <location>
        <begin position="291"/>
        <end position="312"/>
    </location>
</feature>
<dbReference type="EMBL" id="JBEPSJ010000002">
    <property type="protein sequence ID" value="MET4582282.1"/>
    <property type="molecule type" value="Genomic_DNA"/>
</dbReference>
<evidence type="ECO:0000256" key="4">
    <source>
        <dbReference type="ARBA" id="ARBA00022475"/>
    </source>
</evidence>
<keyword evidence="6 8" id="KW-1133">Transmembrane helix</keyword>
<comment type="subcellular location">
    <subcellularLocation>
        <location evidence="1">Cell membrane</location>
        <topology evidence="1">Multi-pass membrane protein</topology>
    </subcellularLocation>
</comment>
<feature type="transmembrane region" description="Helical" evidence="8">
    <location>
        <begin position="264"/>
        <end position="285"/>
    </location>
</feature>
<gene>
    <name evidence="9" type="ORF">ABIE21_001792</name>
</gene>
<evidence type="ECO:0000313" key="9">
    <source>
        <dbReference type="EMBL" id="MET4582282.1"/>
    </source>
</evidence>
<accession>A0ABV2QP25</accession>
<feature type="transmembrane region" description="Helical" evidence="8">
    <location>
        <begin position="65"/>
        <end position="85"/>
    </location>
</feature>